<feature type="domain" description="Organic solvent tolerance-like N-terminal" evidence="1">
    <location>
        <begin position="34"/>
        <end position="140"/>
    </location>
</feature>
<dbReference type="AlphaFoldDB" id="A0A0F3QBP6"/>
<proteinExistence type="predicted"/>
<sequence>MSTLLLIYRTIKLVIFFTISISTYADDKDISNLHITSDTLIINRVKQKAEYLGNVVVYFDNAILRTEELYIFYKTIDNKQTIDYIVVPTKLSVEKKINNELLLADSGKYFLDNKQLILLGNVVLERNNNILKTNKLIYYVDIVNKNSKKIN</sequence>
<reference evidence="2 3" key="1">
    <citation type="submission" date="2015-02" db="EMBL/GenBank/DDBJ databases">
        <title>Genome Sequencing of Rickettsiales.</title>
        <authorList>
            <person name="Daugherty S.C."/>
            <person name="Su Q."/>
            <person name="Abolude K."/>
            <person name="Beier-Sexton M."/>
            <person name="Carlyon J.A."/>
            <person name="Carter R."/>
            <person name="Day N.P."/>
            <person name="Dumler S.J."/>
            <person name="Dyachenko V."/>
            <person name="Godinez A."/>
            <person name="Kurtti T.J."/>
            <person name="Lichay M."/>
            <person name="Mullins K.E."/>
            <person name="Ott S."/>
            <person name="Pappas-Brown V."/>
            <person name="Paris D.H."/>
            <person name="Patel P."/>
            <person name="Richards A.L."/>
            <person name="Sadzewicz L."/>
            <person name="Sears K."/>
            <person name="Seidman D."/>
            <person name="Sengamalay N."/>
            <person name="Stenos J."/>
            <person name="Tallon L.J."/>
            <person name="Vincent G."/>
            <person name="Fraser C.M."/>
            <person name="Munderloh U."/>
            <person name="Dunning-Hotopp J.C."/>
        </authorList>
    </citation>
    <scope>NUCLEOTIDE SEQUENCE [LARGE SCALE GENOMIC DNA]</scope>
    <source>
        <strain evidence="2 3">RML An4</strain>
    </source>
</reference>
<protein>
    <submittedName>
        <fullName evidence="2">OstA-like family protein</fullName>
    </submittedName>
</protein>
<evidence type="ECO:0000259" key="1">
    <source>
        <dbReference type="Pfam" id="PF03968"/>
    </source>
</evidence>
<dbReference type="RefSeq" id="WP_011477444.1">
    <property type="nucleotide sequence ID" value="NZ_LAOI01000001.1"/>
</dbReference>
<dbReference type="InterPro" id="IPR005653">
    <property type="entry name" value="OstA-like_N"/>
</dbReference>
<evidence type="ECO:0000313" key="3">
    <source>
        <dbReference type="Proteomes" id="UP000033661"/>
    </source>
</evidence>
<dbReference type="Pfam" id="PF03968">
    <property type="entry name" value="LptD_N"/>
    <property type="match status" value="1"/>
</dbReference>
<evidence type="ECO:0000313" key="2">
    <source>
        <dbReference type="EMBL" id="KJV89566.1"/>
    </source>
</evidence>
<comment type="caution">
    <text evidence="2">The sequence shown here is derived from an EMBL/GenBank/DDBJ whole genome shotgun (WGS) entry which is preliminary data.</text>
</comment>
<dbReference type="EMBL" id="LAOI01000001">
    <property type="protein sequence ID" value="KJV89566.1"/>
    <property type="molecule type" value="Genomic_DNA"/>
</dbReference>
<name>A0A0F3QBP6_RICBE</name>
<dbReference type="PATRIC" id="fig|1359193.3.peg.528"/>
<dbReference type="Gene3D" id="2.60.450.10">
    <property type="entry name" value="Lipopolysaccharide (LPS) transport protein A like domain"/>
    <property type="match status" value="1"/>
</dbReference>
<keyword evidence="3" id="KW-1185">Reference proteome</keyword>
<accession>A0A0F3QBP6</accession>
<dbReference type="Proteomes" id="UP000033661">
    <property type="component" value="Unassembled WGS sequence"/>
</dbReference>
<gene>
    <name evidence="2" type="ORF">RBEAN4_0545</name>
</gene>
<organism evidence="2 3">
    <name type="scientific">Rickettsia bellii str. RML An4</name>
    <dbReference type="NCBI Taxonomy" id="1359193"/>
    <lineage>
        <taxon>Bacteria</taxon>
        <taxon>Pseudomonadati</taxon>
        <taxon>Pseudomonadota</taxon>
        <taxon>Alphaproteobacteria</taxon>
        <taxon>Rickettsiales</taxon>
        <taxon>Rickettsiaceae</taxon>
        <taxon>Rickettsieae</taxon>
        <taxon>Rickettsia</taxon>
        <taxon>belli group</taxon>
    </lineage>
</organism>